<reference evidence="1 2" key="1">
    <citation type="submission" date="2018-10" db="EMBL/GenBank/DDBJ databases">
        <title>Pseudomonas sp. GL14 genome.</title>
        <authorList>
            <person name="Peng J."/>
            <person name="Liu Z.-P."/>
        </authorList>
    </citation>
    <scope>NUCLEOTIDE SEQUENCE [LARGE SCALE GENOMIC DNA]</scope>
    <source>
        <strain evidence="1 2">GL14</strain>
    </source>
</reference>
<accession>A0ABX9URN6</accession>
<sequence>MVKANVQAFAAVWAAQAIRDAIPTELDFTHAELGPKDRAAALQELERIANQLLAEAMRLEAL</sequence>
<organism evidence="1 2">
    <name type="scientific">Stutzerimonas nitrititolerans</name>
    <dbReference type="NCBI Taxonomy" id="2482751"/>
    <lineage>
        <taxon>Bacteria</taxon>
        <taxon>Pseudomonadati</taxon>
        <taxon>Pseudomonadota</taxon>
        <taxon>Gammaproteobacteria</taxon>
        <taxon>Pseudomonadales</taxon>
        <taxon>Pseudomonadaceae</taxon>
        <taxon>Stutzerimonas</taxon>
    </lineage>
</organism>
<evidence type="ECO:0000313" key="1">
    <source>
        <dbReference type="EMBL" id="RMH95894.1"/>
    </source>
</evidence>
<dbReference type="Proteomes" id="UP000269134">
    <property type="component" value="Unassembled WGS sequence"/>
</dbReference>
<evidence type="ECO:0000313" key="2">
    <source>
        <dbReference type="Proteomes" id="UP000269134"/>
    </source>
</evidence>
<dbReference type="RefSeq" id="WP_122079242.1">
    <property type="nucleotide sequence ID" value="NZ_RFFL01000066.1"/>
</dbReference>
<gene>
    <name evidence="1" type="ORF">EA795_20715</name>
</gene>
<proteinExistence type="predicted"/>
<comment type="caution">
    <text evidence="1">The sequence shown here is derived from an EMBL/GenBank/DDBJ whole genome shotgun (WGS) entry which is preliminary data.</text>
</comment>
<dbReference type="EMBL" id="RFFL01000066">
    <property type="protein sequence ID" value="RMH95894.1"/>
    <property type="molecule type" value="Genomic_DNA"/>
</dbReference>
<dbReference type="GeneID" id="84611446"/>
<name>A0ABX9URN6_9GAMM</name>
<keyword evidence="2" id="KW-1185">Reference proteome</keyword>
<protein>
    <submittedName>
        <fullName evidence="1">Uncharacterized protein</fullName>
    </submittedName>
</protein>